<keyword evidence="4" id="KW-0109">Calcium transport</keyword>
<evidence type="ECO:0000256" key="10">
    <source>
        <dbReference type="ARBA" id="ARBA00023065"/>
    </source>
</evidence>
<evidence type="ECO:0000259" key="16">
    <source>
        <dbReference type="PROSITE" id="PS50222"/>
    </source>
</evidence>
<evidence type="ECO:0000256" key="6">
    <source>
        <dbReference type="ARBA" id="ARBA00022692"/>
    </source>
</evidence>
<keyword evidence="13" id="KW-0407">Ion channel</keyword>
<keyword evidence="10" id="KW-0406">Ion transport</keyword>
<evidence type="ECO:0000256" key="11">
    <source>
        <dbReference type="ARBA" id="ARBA00023136"/>
    </source>
</evidence>
<evidence type="ECO:0000256" key="12">
    <source>
        <dbReference type="ARBA" id="ARBA00023180"/>
    </source>
</evidence>
<dbReference type="GO" id="GO:0098703">
    <property type="term" value="P:calcium ion import across plasma membrane"/>
    <property type="evidence" value="ECO:0007669"/>
    <property type="project" value="TreeGrafter"/>
</dbReference>
<keyword evidence="12" id="KW-0325">Glycoprotein</keyword>
<keyword evidence="11 15" id="KW-0472">Membrane</keyword>
<keyword evidence="5" id="KW-0107">Calcium channel</keyword>
<keyword evidence="18" id="KW-1185">Reference proteome</keyword>
<dbReference type="SUPFAM" id="SSF81324">
    <property type="entry name" value="Voltage-gated potassium channels"/>
    <property type="match status" value="1"/>
</dbReference>
<dbReference type="PANTHER" id="PTHR45628">
    <property type="entry name" value="VOLTAGE-DEPENDENT CALCIUM CHANNEL TYPE A SUBUNIT ALPHA-1"/>
    <property type="match status" value="1"/>
</dbReference>
<proteinExistence type="predicted"/>
<feature type="compositionally biased region" description="Low complexity" evidence="14">
    <location>
        <begin position="10"/>
        <end position="19"/>
    </location>
</feature>
<keyword evidence="2" id="KW-0813">Transport</keyword>
<dbReference type="Proteomes" id="UP000601435">
    <property type="component" value="Unassembled WGS sequence"/>
</dbReference>
<dbReference type="EMBL" id="CAJNJA010008254">
    <property type="protein sequence ID" value="CAE7234501.1"/>
    <property type="molecule type" value="Genomic_DNA"/>
</dbReference>
<dbReference type="CDD" id="cd00051">
    <property type="entry name" value="EFh"/>
    <property type="match status" value="1"/>
</dbReference>
<protein>
    <submittedName>
        <fullName evidence="17">Scn11a protein</fullName>
    </submittedName>
</protein>
<feature type="domain" description="EF-hand" evidence="16">
    <location>
        <begin position="394"/>
        <end position="429"/>
    </location>
</feature>
<dbReference type="PROSITE" id="PS00018">
    <property type="entry name" value="EF_HAND_1"/>
    <property type="match status" value="1"/>
</dbReference>
<dbReference type="PANTHER" id="PTHR45628:SF7">
    <property type="entry name" value="VOLTAGE-DEPENDENT CALCIUM CHANNEL TYPE A SUBUNIT ALPHA-1"/>
    <property type="match status" value="1"/>
</dbReference>
<dbReference type="InterPro" id="IPR002048">
    <property type="entry name" value="EF_hand_dom"/>
</dbReference>
<keyword evidence="6 15" id="KW-0812">Transmembrane</keyword>
<feature type="region of interest" description="Disordered" evidence="14">
    <location>
        <begin position="1"/>
        <end position="23"/>
    </location>
</feature>
<dbReference type="GO" id="GO:0005891">
    <property type="term" value="C:voltage-gated calcium channel complex"/>
    <property type="evidence" value="ECO:0007669"/>
    <property type="project" value="TreeGrafter"/>
</dbReference>
<sequence>MAVRSRSEASSKSSSSAVRFQPDVDFDREPNVLHTASMGSASSASKKRVSHSLAGDFIRAKTVVDPDHAAHGPSFCQRLTKRLRKTNYVNNVMVFVVLLDAYCNAASIDARAAGNQTPQLWTVLSDVCLVLYSLELALQFYLDGTAILRRGLVMMDVIVISAGYVEVMLDLVAPGNEYANLGVLSILRLARVLRLLKLLRKVKSLRELQKLVKMMHTCIKALFWSFIFCFVVMTIWAMLIVEWIDPYVRDMVDEGLFEECGVFCETATTSVMKANLLLFKTVIAGDSWGQMAVPVILMHPETAVIFVGSSLTLVFGVLNLIVAVVVDTFADARERDILNLAEELEQDVAADRKFLQKIFERIDEEGTGQLSLEQLVAGARQDAEFQSRLRIMDIDEMDLVELFQMIDTDGSGTIEAPEFIKPLSRWVHDSKTAPRFIKYNMLRTMHQQEELQKQCDENFENLHTKIDRLTLSMDRLMVGVPATAASKSFSSHWVEHTSVIEGNGLMNLDIHDMVEQPHSSKRVALKEGNASLEEALEATVLRLRGMVLEVTDQALQYASVTRNKFKM</sequence>
<dbReference type="Gene3D" id="1.10.287.70">
    <property type="match status" value="1"/>
</dbReference>
<keyword evidence="3" id="KW-0597">Phosphoprotein</keyword>
<feature type="transmembrane region" description="Helical" evidence="15">
    <location>
        <begin position="88"/>
        <end position="108"/>
    </location>
</feature>
<evidence type="ECO:0000256" key="14">
    <source>
        <dbReference type="SAM" id="MobiDB-lite"/>
    </source>
</evidence>
<evidence type="ECO:0000313" key="17">
    <source>
        <dbReference type="EMBL" id="CAE7234501.1"/>
    </source>
</evidence>
<dbReference type="GO" id="GO:0005509">
    <property type="term" value="F:calcium ion binding"/>
    <property type="evidence" value="ECO:0007669"/>
    <property type="project" value="InterPro"/>
</dbReference>
<evidence type="ECO:0000256" key="5">
    <source>
        <dbReference type="ARBA" id="ARBA00022673"/>
    </source>
</evidence>
<gene>
    <name evidence="17" type="primary">Scn11a</name>
    <name evidence="17" type="ORF">SNEC2469_LOCUS3835</name>
</gene>
<feature type="transmembrane region" description="Helical" evidence="15">
    <location>
        <begin position="120"/>
        <end position="141"/>
    </location>
</feature>
<keyword evidence="8" id="KW-0851">Voltage-gated channel</keyword>
<evidence type="ECO:0000256" key="1">
    <source>
        <dbReference type="ARBA" id="ARBA00004141"/>
    </source>
</evidence>
<dbReference type="Pfam" id="PF13499">
    <property type="entry name" value="EF-hand_7"/>
    <property type="match status" value="1"/>
</dbReference>
<reference evidence="17" key="1">
    <citation type="submission" date="2021-02" db="EMBL/GenBank/DDBJ databases">
        <authorList>
            <person name="Dougan E. K."/>
            <person name="Rhodes N."/>
            <person name="Thang M."/>
            <person name="Chan C."/>
        </authorList>
    </citation>
    <scope>NUCLEOTIDE SEQUENCE</scope>
</reference>
<keyword evidence="7" id="KW-0106">Calcium</keyword>
<dbReference type="OrthoDB" id="191686at2759"/>
<comment type="caution">
    <text evidence="17">The sequence shown here is derived from an EMBL/GenBank/DDBJ whole genome shotgun (WGS) entry which is preliminary data.</text>
</comment>
<dbReference type="InterPro" id="IPR018247">
    <property type="entry name" value="EF_Hand_1_Ca_BS"/>
</dbReference>
<dbReference type="Gene3D" id="1.10.238.10">
    <property type="entry name" value="EF-hand"/>
    <property type="match status" value="1"/>
</dbReference>
<dbReference type="SUPFAM" id="SSF47473">
    <property type="entry name" value="EF-hand"/>
    <property type="match status" value="1"/>
</dbReference>
<evidence type="ECO:0000256" key="8">
    <source>
        <dbReference type="ARBA" id="ARBA00022882"/>
    </source>
</evidence>
<evidence type="ECO:0000256" key="13">
    <source>
        <dbReference type="ARBA" id="ARBA00023303"/>
    </source>
</evidence>
<dbReference type="Gene3D" id="1.20.120.350">
    <property type="entry name" value="Voltage-gated potassium channels. Chain C"/>
    <property type="match status" value="1"/>
</dbReference>
<dbReference type="InterPro" id="IPR005821">
    <property type="entry name" value="Ion_trans_dom"/>
</dbReference>
<evidence type="ECO:0000256" key="2">
    <source>
        <dbReference type="ARBA" id="ARBA00022448"/>
    </source>
</evidence>
<evidence type="ECO:0000256" key="9">
    <source>
        <dbReference type="ARBA" id="ARBA00022989"/>
    </source>
</evidence>
<evidence type="ECO:0000256" key="15">
    <source>
        <dbReference type="SAM" id="Phobius"/>
    </source>
</evidence>
<dbReference type="GO" id="GO:0008331">
    <property type="term" value="F:high voltage-gated calcium channel activity"/>
    <property type="evidence" value="ECO:0007669"/>
    <property type="project" value="TreeGrafter"/>
</dbReference>
<dbReference type="InterPro" id="IPR011992">
    <property type="entry name" value="EF-hand-dom_pair"/>
</dbReference>
<evidence type="ECO:0000256" key="3">
    <source>
        <dbReference type="ARBA" id="ARBA00022553"/>
    </source>
</evidence>
<feature type="domain" description="EF-hand" evidence="16">
    <location>
        <begin position="350"/>
        <end position="385"/>
    </location>
</feature>
<feature type="transmembrane region" description="Helical" evidence="15">
    <location>
        <begin position="217"/>
        <end position="241"/>
    </location>
</feature>
<dbReference type="SMART" id="SM00054">
    <property type="entry name" value="EFh"/>
    <property type="match status" value="2"/>
</dbReference>
<dbReference type="PROSITE" id="PS50222">
    <property type="entry name" value="EF_HAND_2"/>
    <property type="match status" value="2"/>
</dbReference>
<organism evidence="17 18">
    <name type="scientific">Symbiodinium necroappetens</name>
    <dbReference type="NCBI Taxonomy" id="1628268"/>
    <lineage>
        <taxon>Eukaryota</taxon>
        <taxon>Sar</taxon>
        <taxon>Alveolata</taxon>
        <taxon>Dinophyceae</taxon>
        <taxon>Suessiales</taxon>
        <taxon>Symbiodiniaceae</taxon>
        <taxon>Symbiodinium</taxon>
    </lineage>
</organism>
<comment type="subcellular location">
    <subcellularLocation>
        <location evidence="1">Membrane</location>
        <topology evidence="1">Multi-pass membrane protein</topology>
    </subcellularLocation>
</comment>
<dbReference type="InterPro" id="IPR050599">
    <property type="entry name" value="VDCC_alpha-1_subunit"/>
</dbReference>
<evidence type="ECO:0000256" key="7">
    <source>
        <dbReference type="ARBA" id="ARBA00022837"/>
    </source>
</evidence>
<feature type="transmembrane region" description="Helical" evidence="15">
    <location>
        <begin position="303"/>
        <end position="326"/>
    </location>
</feature>
<evidence type="ECO:0000256" key="4">
    <source>
        <dbReference type="ARBA" id="ARBA00022568"/>
    </source>
</evidence>
<dbReference type="Pfam" id="PF00520">
    <property type="entry name" value="Ion_trans"/>
    <property type="match status" value="1"/>
</dbReference>
<dbReference type="AlphaFoldDB" id="A0A812KW27"/>
<evidence type="ECO:0000313" key="18">
    <source>
        <dbReference type="Proteomes" id="UP000601435"/>
    </source>
</evidence>
<keyword evidence="9 15" id="KW-1133">Transmembrane helix</keyword>
<dbReference type="InterPro" id="IPR027359">
    <property type="entry name" value="Volt_channel_dom_sf"/>
</dbReference>
<accession>A0A812KW27</accession>
<name>A0A812KW27_9DINO</name>